<name>A0A418PLJ7_9BACT</name>
<gene>
    <name evidence="2" type="ORF">D0X99_19810</name>
</gene>
<accession>A0A418PLJ7</accession>
<keyword evidence="3" id="KW-1185">Reference proteome</keyword>
<feature type="chain" id="PRO_5019267071" evidence="1">
    <location>
        <begin position="20"/>
        <end position="414"/>
    </location>
</feature>
<dbReference type="Proteomes" id="UP000283522">
    <property type="component" value="Unassembled WGS sequence"/>
</dbReference>
<dbReference type="PANTHER" id="PTHR37841:SF1">
    <property type="entry name" value="DUF3298 DOMAIN-CONTAINING PROTEIN"/>
    <property type="match status" value="1"/>
</dbReference>
<feature type="signal peptide" evidence="1">
    <location>
        <begin position="1"/>
        <end position="19"/>
    </location>
</feature>
<dbReference type="Pfam" id="PF14903">
    <property type="entry name" value="WG_beta_rep"/>
    <property type="match status" value="3"/>
</dbReference>
<dbReference type="RefSeq" id="WP_119479616.1">
    <property type="nucleotide sequence ID" value="NZ_QXML01000017.1"/>
</dbReference>
<dbReference type="InterPro" id="IPR032774">
    <property type="entry name" value="WG_beta_rep"/>
</dbReference>
<protein>
    <submittedName>
        <fullName evidence="2">WG repeat-containing protein</fullName>
    </submittedName>
</protein>
<organism evidence="2 3">
    <name type="scientific">Algoriphagus lacus</name>
    <dbReference type="NCBI Taxonomy" id="2056311"/>
    <lineage>
        <taxon>Bacteria</taxon>
        <taxon>Pseudomonadati</taxon>
        <taxon>Bacteroidota</taxon>
        <taxon>Cytophagia</taxon>
        <taxon>Cytophagales</taxon>
        <taxon>Cyclobacteriaceae</taxon>
        <taxon>Algoriphagus</taxon>
    </lineage>
</organism>
<proteinExistence type="predicted"/>
<sequence length="414" mass="47668">MKKLFLMLLMASLSHVLLAQVILEGKFDLENPNHQSWDGRYLVYTYYKDVHIYDTETETLHREIGQSLPEMSFKEGLYFRRSNGRYQLRRVGETEPVLPNEFHRITNWFGTTILAWEQTAPNLEGMKATWYELNKGIIARYSLAQLYQAVGYEGTYTHDAMSIFQSRPWERFIYFFHDGLITLQNPQSLKFGYYDLSLKPAFPGKFKNADPFFEGLAAVQNDNGLWGFIDKNGQEVIPFIYTKKPWPFHSGLARVENSQGYVGFIDKRGELVIPARYAYASSFHKGKSIARKFGYPETFVTLDTVGGETPFPCVCGPDTGNFISQLYADYFPLNPVVGFVDEGYLGVSKNSKSGLYSDSFDLVFPIEYAMFKDIKDGKAISVNWVVFGDYNNLKYFLMDLRTKSPILELRPKEF</sequence>
<dbReference type="EMBL" id="QXML01000017">
    <property type="protein sequence ID" value="RIW12102.1"/>
    <property type="molecule type" value="Genomic_DNA"/>
</dbReference>
<dbReference type="AlphaFoldDB" id="A0A418PLJ7"/>
<comment type="caution">
    <text evidence="2">The sequence shown here is derived from an EMBL/GenBank/DDBJ whole genome shotgun (WGS) entry which is preliminary data.</text>
</comment>
<dbReference type="PANTHER" id="PTHR37841">
    <property type="entry name" value="GLR2918 PROTEIN"/>
    <property type="match status" value="1"/>
</dbReference>
<evidence type="ECO:0000313" key="3">
    <source>
        <dbReference type="Proteomes" id="UP000283522"/>
    </source>
</evidence>
<evidence type="ECO:0000313" key="2">
    <source>
        <dbReference type="EMBL" id="RIW12102.1"/>
    </source>
</evidence>
<evidence type="ECO:0000256" key="1">
    <source>
        <dbReference type="SAM" id="SignalP"/>
    </source>
</evidence>
<dbReference type="OrthoDB" id="2485468at2"/>
<reference evidence="2 3" key="1">
    <citation type="submission" date="2018-09" db="EMBL/GenBank/DDBJ databases">
        <authorList>
            <person name="Wang X."/>
            <person name="Du Z."/>
        </authorList>
    </citation>
    <scope>NUCLEOTIDE SEQUENCE [LARGE SCALE GENOMIC DNA]</scope>
    <source>
        <strain evidence="2 3">N3</strain>
    </source>
</reference>
<keyword evidence="1" id="KW-0732">Signal</keyword>